<dbReference type="AlphaFoldDB" id="A0A518IV20"/>
<evidence type="ECO:0000259" key="13">
    <source>
        <dbReference type="Pfam" id="PF13632"/>
    </source>
</evidence>
<comment type="pathway">
    <text evidence="2">Glycan metabolism; osmoregulated periplasmic glucan (OPG) biosynthesis.</text>
</comment>
<dbReference type="Gene3D" id="3.90.550.10">
    <property type="entry name" value="Spore Coat Polysaccharide Biosynthesis Protein SpsA, Chain A"/>
    <property type="match status" value="1"/>
</dbReference>
<evidence type="ECO:0000313" key="15">
    <source>
        <dbReference type="Proteomes" id="UP000316770"/>
    </source>
</evidence>
<evidence type="ECO:0000256" key="12">
    <source>
        <dbReference type="SAM" id="Phobius"/>
    </source>
</evidence>
<keyword evidence="7 14" id="KW-0328">Glycosyltransferase</keyword>
<evidence type="ECO:0000256" key="2">
    <source>
        <dbReference type="ARBA" id="ARBA00005001"/>
    </source>
</evidence>
<dbReference type="SUPFAM" id="SSF53448">
    <property type="entry name" value="Nucleotide-diphospho-sugar transferases"/>
    <property type="match status" value="1"/>
</dbReference>
<keyword evidence="10 12" id="KW-1133">Transmembrane helix</keyword>
<feature type="transmembrane region" description="Helical" evidence="12">
    <location>
        <begin position="451"/>
        <end position="469"/>
    </location>
</feature>
<feature type="transmembrane region" description="Helical" evidence="12">
    <location>
        <begin position="378"/>
        <end position="400"/>
    </location>
</feature>
<evidence type="ECO:0000256" key="11">
    <source>
        <dbReference type="ARBA" id="ARBA00023136"/>
    </source>
</evidence>
<keyword evidence="5" id="KW-1003">Cell membrane</keyword>
<dbReference type="Proteomes" id="UP000316770">
    <property type="component" value="Chromosome"/>
</dbReference>
<keyword evidence="6" id="KW-0997">Cell inner membrane</keyword>
<dbReference type="GO" id="GO:0005886">
    <property type="term" value="C:plasma membrane"/>
    <property type="evidence" value="ECO:0007669"/>
    <property type="project" value="UniProtKB-SubCell"/>
</dbReference>
<proteinExistence type="inferred from homology"/>
<organism evidence="14 15">
    <name type="scientific">Rosistilla oblonga</name>
    <dbReference type="NCBI Taxonomy" id="2527990"/>
    <lineage>
        <taxon>Bacteria</taxon>
        <taxon>Pseudomonadati</taxon>
        <taxon>Planctomycetota</taxon>
        <taxon>Planctomycetia</taxon>
        <taxon>Pirellulales</taxon>
        <taxon>Pirellulaceae</taxon>
        <taxon>Rosistilla</taxon>
    </lineage>
</organism>
<dbReference type="EMBL" id="CP036318">
    <property type="protein sequence ID" value="QDV56920.1"/>
    <property type="molecule type" value="Genomic_DNA"/>
</dbReference>
<dbReference type="CDD" id="cd04191">
    <property type="entry name" value="Glucan_BSP_MdoH"/>
    <property type="match status" value="1"/>
</dbReference>
<evidence type="ECO:0000256" key="7">
    <source>
        <dbReference type="ARBA" id="ARBA00022676"/>
    </source>
</evidence>
<dbReference type="RefSeq" id="WP_145285887.1">
    <property type="nucleotide sequence ID" value="NZ_CP036318.1"/>
</dbReference>
<dbReference type="InterPro" id="IPR029044">
    <property type="entry name" value="Nucleotide-diphossugar_trans"/>
</dbReference>
<reference evidence="14 15" key="1">
    <citation type="submission" date="2019-02" db="EMBL/GenBank/DDBJ databases">
        <title>Deep-cultivation of Planctomycetes and their phenomic and genomic characterization uncovers novel biology.</title>
        <authorList>
            <person name="Wiegand S."/>
            <person name="Jogler M."/>
            <person name="Boedeker C."/>
            <person name="Pinto D."/>
            <person name="Vollmers J."/>
            <person name="Rivas-Marin E."/>
            <person name="Kohn T."/>
            <person name="Peeters S.H."/>
            <person name="Heuer A."/>
            <person name="Rast P."/>
            <person name="Oberbeckmann S."/>
            <person name="Bunk B."/>
            <person name="Jeske O."/>
            <person name="Meyerdierks A."/>
            <person name="Storesund J.E."/>
            <person name="Kallscheuer N."/>
            <person name="Luecker S."/>
            <person name="Lage O.M."/>
            <person name="Pohl T."/>
            <person name="Merkel B.J."/>
            <person name="Hornburger P."/>
            <person name="Mueller R.-W."/>
            <person name="Bruemmer F."/>
            <person name="Labrenz M."/>
            <person name="Spormann A.M."/>
            <person name="Op den Camp H."/>
            <person name="Overmann J."/>
            <person name="Amann R."/>
            <person name="Jetten M.S.M."/>
            <person name="Mascher T."/>
            <person name="Medema M.H."/>
            <person name="Devos D.P."/>
            <person name="Kaster A.-K."/>
            <person name="Ovreas L."/>
            <person name="Rohde M."/>
            <person name="Galperin M.Y."/>
            <person name="Jogler C."/>
        </authorList>
    </citation>
    <scope>NUCLEOTIDE SEQUENCE [LARGE SCALE GENOMIC DNA]</scope>
    <source>
        <strain evidence="14 15">Mal33</strain>
    </source>
</reference>
<dbReference type="NCBIfam" id="NF003958">
    <property type="entry name" value="PRK05454.2-1"/>
    <property type="match status" value="1"/>
</dbReference>
<evidence type="ECO:0000313" key="14">
    <source>
        <dbReference type="EMBL" id="QDV56920.1"/>
    </source>
</evidence>
<comment type="subcellular location">
    <subcellularLocation>
        <location evidence="1">Cell inner membrane</location>
        <topology evidence="1">Multi-pass membrane protein</topology>
    </subcellularLocation>
</comment>
<keyword evidence="9 12" id="KW-0812">Transmembrane</keyword>
<evidence type="ECO:0000256" key="4">
    <source>
        <dbReference type="ARBA" id="ARBA00020585"/>
    </source>
</evidence>
<dbReference type="PANTHER" id="PTHR43867">
    <property type="entry name" value="CELLULOSE SYNTHASE CATALYTIC SUBUNIT A [UDP-FORMING]"/>
    <property type="match status" value="1"/>
</dbReference>
<name>A0A518IV20_9BACT</name>
<evidence type="ECO:0000256" key="1">
    <source>
        <dbReference type="ARBA" id="ARBA00004429"/>
    </source>
</evidence>
<evidence type="ECO:0000256" key="10">
    <source>
        <dbReference type="ARBA" id="ARBA00022989"/>
    </source>
</evidence>
<keyword evidence="8 14" id="KW-0808">Transferase</keyword>
<dbReference type="PANTHER" id="PTHR43867:SF5">
    <property type="entry name" value="GLUCANS BIOSYNTHESIS GLUCOSYLTRANSFERASE H"/>
    <property type="match status" value="1"/>
</dbReference>
<accession>A0A518IV20</accession>
<dbReference type="InterPro" id="IPR050321">
    <property type="entry name" value="Glycosyltr_2/OpgH_subfam"/>
</dbReference>
<feature type="transmembrane region" description="Helical" evidence="12">
    <location>
        <begin position="513"/>
        <end position="529"/>
    </location>
</feature>
<evidence type="ECO:0000256" key="3">
    <source>
        <dbReference type="ARBA" id="ARBA00009337"/>
    </source>
</evidence>
<gene>
    <name evidence="14" type="primary">mdoH</name>
    <name evidence="14" type="ORF">Mal33_29210</name>
</gene>
<comment type="similarity">
    <text evidence="3">Belongs to the glycosyltransferase 2 family. OpgH subfamily.</text>
</comment>
<evidence type="ECO:0000256" key="5">
    <source>
        <dbReference type="ARBA" id="ARBA00022475"/>
    </source>
</evidence>
<dbReference type="Pfam" id="PF13632">
    <property type="entry name" value="Glyco_trans_2_3"/>
    <property type="match status" value="1"/>
</dbReference>
<keyword evidence="11 12" id="KW-0472">Membrane</keyword>
<keyword evidence="15" id="KW-1185">Reference proteome</keyword>
<dbReference type="GO" id="GO:0016758">
    <property type="term" value="F:hexosyltransferase activity"/>
    <property type="evidence" value="ECO:0007669"/>
    <property type="project" value="TreeGrafter"/>
</dbReference>
<sequence>MALPRRVVPLRKTTRFIRVLVALATLLMTALATGSYLAVASAGNGLNLLELISVPFFAVLFGWISFSFWLATLGFLFAFREHWQYHVRKRDLKPVDPAAAKKRTAVLMPVYNESPRRVFAGVKAMISELRHREGADRFDFYILSDTTDPEVWLEEEAAWSELVESLGAGDSLFYRHRAKNLARKAGNIADFVERWGSRHDYMIVLDADSLLAASTMQAMVQRMDENDQLGILQIPPVPIGRVSFFARLQQFAASVYGPSFVKGFSIWAGDEGNYWGHNAIIRVEAFRRHCDLPVLPGEPPLGGEILSHDFVEAALMVRAGWKVQVATDLGGSYEECPTTLSDYAQRDQRWCQGNLQHAKLLVNEEFRTLSQLHFSCGVMSYLASPLWVVFTILCIAGTIIDMRGETATNPPDNLPGAIIIFTAAMLLLLLPKLWGVLLVSQRRMRVARHGGYLALWASALLETVCSVLLSPIMAVFHTRYVIAVLTGTNVRWSAQQRDERSVSWGEATRQFSGLTIGGLLVTALLAIFVPSLLAWFSPLLVGVVLSIPIAVVLGSQRIGLALRRRGLLLIPAESAPPTICVYHRWALEQAERASGKSQPATSWFEAVIADPKAFLRHARVQSSTASNMPLSDSEREAIAAAFASGGAGAIPVELRSKLLLDDKALTSLHLESQLA</sequence>
<feature type="transmembrane region" description="Helical" evidence="12">
    <location>
        <begin position="535"/>
        <end position="555"/>
    </location>
</feature>
<dbReference type="NCBIfam" id="NF003962">
    <property type="entry name" value="PRK05454.2-5"/>
    <property type="match status" value="1"/>
</dbReference>
<evidence type="ECO:0000256" key="9">
    <source>
        <dbReference type="ARBA" id="ARBA00022692"/>
    </source>
</evidence>
<dbReference type="InterPro" id="IPR001173">
    <property type="entry name" value="Glyco_trans_2-like"/>
</dbReference>
<feature type="transmembrane region" description="Helical" evidence="12">
    <location>
        <begin position="416"/>
        <end position="439"/>
    </location>
</feature>
<feature type="transmembrane region" description="Helical" evidence="12">
    <location>
        <begin position="56"/>
        <end position="79"/>
    </location>
</feature>
<feature type="domain" description="Glycosyltransferase 2-like" evidence="13">
    <location>
        <begin position="203"/>
        <end position="428"/>
    </location>
</feature>
<protein>
    <recommendedName>
        <fullName evidence="4">Glucans biosynthesis glucosyltransferase H</fullName>
    </recommendedName>
</protein>
<evidence type="ECO:0000256" key="6">
    <source>
        <dbReference type="ARBA" id="ARBA00022519"/>
    </source>
</evidence>
<evidence type="ECO:0000256" key="8">
    <source>
        <dbReference type="ARBA" id="ARBA00022679"/>
    </source>
</evidence>